<sequence>MFKLALASLWNRRGSVWLTIVAIAVSSLLLLGVERIRVQTQENFANTISGTDLIVGARTGSTELLLSSVFHIGNLSNTMSWQSYDYLQNLPGVQWHIPMAMGDSVRGFPVIATTDALFHNFQYGNKRPLAFATGKSFAEHEALTYAVLGADAAAELQLSVDDELVIAHGTGEISFTQHDAHPFLVSGILARTGTPIDRGVFIPLAAQALVHGDYLPEPATAEGHEHDHEHGHDHDHGHSHQHGPTHDHGDANPPVYTISAVLLGLENPALALRLQRVINTYKQEALSAIMPGLALQNFWRTLSLFERALVAISVLVVITGLLGMLTTLLASLRERRREMAVLRSIGAGPMTILGLLVVEAFAVTLLGVLLGTAGLYAVLFFGADVLHESLGIQVTASVLTLRELYLLAAILVAATLLSLYPAWRAYRNALADGLTVKI</sequence>
<dbReference type="RefSeq" id="WP_126755410.1">
    <property type="nucleotide sequence ID" value="NZ_PIPY01000014.1"/>
</dbReference>
<evidence type="ECO:0000259" key="9">
    <source>
        <dbReference type="Pfam" id="PF12704"/>
    </source>
</evidence>
<dbReference type="GO" id="GO:0005886">
    <property type="term" value="C:plasma membrane"/>
    <property type="evidence" value="ECO:0007669"/>
    <property type="project" value="UniProtKB-SubCell"/>
</dbReference>
<feature type="compositionally biased region" description="Basic and acidic residues" evidence="6">
    <location>
        <begin position="222"/>
        <end position="250"/>
    </location>
</feature>
<gene>
    <name evidence="10" type="ORF">CWI71_11460</name>
</gene>
<proteinExistence type="predicted"/>
<dbReference type="PANTHER" id="PTHR43738:SF2">
    <property type="entry name" value="ABC TRANSPORTER PERMEASE"/>
    <property type="match status" value="1"/>
</dbReference>
<name>A0A432Y9Y5_9GAMM</name>
<keyword evidence="3 7" id="KW-0812">Transmembrane</keyword>
<feature type="transmembrane region" description="Helical" evidence="7">
    <location>
        <begin position="353"/>
        <end position="381"/>
    </location>
</feature>
<evidence type="ECO:0000259" key="8">
    <source>
        <dbReference type="Pfam" id="PF02687"/>
    </source>
</evidence>
<evidence type="ECO:0000256" key="7">
    <source>
        <dbReference type="SAM" id="Phobius"/>
    </source>
</evidence>
<accession>A0A432Y9Y5</accession>
<keyword evidence="4 7" id="KW-1133">Transmembrane helix</keyword>
<dbReference type="Proteomes" id="UP000288259">
    <property type="component" value="Unassembled WGS sequence"/>
</dbReference>
<protein>
    <submittedName>
        <fullName evidence="10">ABC transporter permease</fullName>
    </submittedName>
</protein>
<dbReference type="InterPro" id="IPR051125">
    <property type="entry name" value="ABC-4/HrtB_transporter"/>
</dbReference>
<feature type="transmembrane region" description="Helical" evidence="7">
    <location>
        <begin position="308"/>
        <end position="332"/>
    </location>
</feature>
<feature type="transmembrane region" description="Helical" evidence="7">
    <location>
        <begin position="404"/>
        <end position="423"/>
    </location>
</feature>
<dbReference type="OrthoDB" id="9784014at2"/>
<dbReference type="InterPro" id="IPR025857">
    <property type="entry name" value="MacB_PCD"/>
</dbReference>
<evidence type="ECO:0000256" key="6">
    <source>
        <dbReference type="SAM" id="MobiDB-lite"/>
    </source>
</evidence>
<feature type="domain" description="MacB-like periplasmic core" evidence="9">
    <location>
        <begin position="18"/>
        <end position="206"/>
    </location>
</feature>
<comment type="subcellular location">
    <subcellularLocation>
        <location evidence="1">Cell membrane</location>
        <topology evidence="1">Multi-pass membrane protein</topology>
    </subcellularLocation>
</comment>
<dbReference type="Pfam" id="PF12704">
    <property type="entry name" value="MacB_PCD"/>
    <property type="match status" value="1"/>
</dbReference>
<dbReference type="InterPro" id="IPR003838">
    <property type="entry name" value="ABC3_permease_C"/>
</dbReference>
<evidence type="ECO:0000256" key="5">
    <source>
        <dbReference type="ARBA" id="ARBA00023136"/>
    </source>
</evidence>
<dbReference type="EMBL" id="PIPY01000014">
    <property type="protein sequence ID" value="RUO57795.1"/>
    <property type="molecule type" value="Genomic_DNA"/>
</dbReference>
<keyword evidence="2" id="KW-1003">Cell membrane</keyword>
<comment type="caution">
    <text evidence="10">The sequence shown here is derived from an EMBL/GenBank/DDBJ whole genome shotgun (WGS) entry which is preliminary data.</text>
</comment>
<evidence type="ECO:0000313" key="11">
    <source>
        <dbReference type="Proteomes" id="UP000288259"/>
    </source>
</evidence>
<keyword evidence="5 7" id="KW-0472">Membrane</keyword>
<reference evidence="11" key="1">
    <citation type="journal article" date="2018" name="Front. Microbiol.">
        <title>Genome-Based Analysis Reveals the Taxonomy and Diversity of the Family Idiomarinaceae.</title>
        <authorList>
            <person name="Liu Y."/>
            <person name="Lai Q."/>
            <person name="Shao Z."/>
        </authorList>
    </citation>
    <scope>NUCLEOTIDE SEQUENCE [LARGE SCALE GENOMIC DNA]</scope>
    <source>
        <strain evidence="11">CVS-6</strain>
    </source>
</reference>
<evidence type="ECO:0000256" key="3">
    <source>
        <dbReference type="ARBA" id="ARBA00022692"/>
    </source>
</evidence>
<evidence type="ECO:0000256" key="2">
    <source>
        <dbReference type="ARBA" id="ARBA00022475"/>
    </source>
</evidence>
<evidence type="ECO:0000313" key="10">
    <source>
        <dbReference type="EMBL" id="RUO57795.1"/>
    </source>
</evidence>
<feature type="domain" description="ABC3 transporter permease C-terminal" evidence="8">
    <location>
        <begin position="311"/>
        <end position="427"/>
    </location>
</feature>
<evidence type="ECO:0000256" key="1">
    <source>
        <dbReference type="ARBA" id="ARBA00004651"/>
    </source>
</evidence>
<evidence type="ECO:0000256" key="4">
    <source>
        <dbReference type="ARBA" id="ARBA00022989"/>
    </source>
</evidence>
<feature type="region of interest" description="Disordered" evidence="6">
    <location>
        <begin position="217"/>
        <end position="251"/>
    </location>
</feature>
<dbReference type="AlphaFoldDB" id="A0A432Y9Y5"/>
<keyword evidence="11" id="KW-1185">Reference proteome</keyword>
<dbReference type="Pfam" id="PF02687">
    <property type="entry name" value="FtsX"/>
    <property type="match status" value="1"/>
</dbReference>
<organism evidence="10 11">
    <name type="scientific">Pseudidiomarina insulisalsae</name>
    <dbReference type="NCBI Taxonomy" id="575789"/>
    <lineage>
        <taxon>Bacteria</taxon>
        <taxon>Pseudomonadati</taxon>
        <taxon>Pseudomonadota</taxon>
        <taxon>Gammaproteobacteria</taxon>
        <taxon>Alteromonadales</taxon>
        <taxon>Idiomarinaceae</taxon>
        <taxon>Pseudidiomarina</taxon>
    </lineage>
</organism>
<dbReference type="PANTHER" id="PTHR43738">
    <property type="entry name" value="ABC TRANSPORTER, MEMBRANE PROTEIN"/>
    <property type="match status" value="1"/>
</dbReference>